<evidence type="ECO:0000313" key="5">
    <source>
        <dbReference type="Proteomes" id="UP000512043"/>
    </source>
</evidence>
<organism evidence="1 6">
    <name type="scientific">Citrobacter freundii</name>
    <dbReference type="NCBI Taxonomy" id="546"/>
    <lineage>
        <taxon>Bacteria</taxon>
        <taxon>Pseudomonadati</taxon>
        <taxon>Pseudomonadota</taxon>
        <taxon>Gammaproteobacteria</taxon>
        <taxon>Enterobacterales</taxon>
        <taxon>Enterobacteriaceae</taxon>
        <taxon>Citrobacter</taxon>
        <taxon>Citrobacter freundii complex</taxon>
    </lineage>
</organism>
<dbReference type="Proteomes" id="UP000512043">
    <property type="component" value="Chromosome"/>
</dbReference>
<protein>
    <submittedName>
        <fullName evidence="1">Type 1 fimbrial protein</fullName>
    </submittedName>
</protein>
<dbReference type="OrthoDB" id="6046808at2"/>
<dbReference type="EMBL" id="CP055538">
    <property type="protein sequence ID" value="QLO13499.1"/>
    <property type="molecule type" value="Genomic_DNA"/>
</dbReference>
<proteinExistence type="predicted"/>
<dbReference type="AlphaFoldDB" id="A0A7D6ZS29"/>
<reference evidence="2" key="2">
    <citation type="journal article" date="2021" name="Microb. Genom.">
        <title>A genomic epidemiological study shows that prevalence of antimicrobial resistance in Enterobacterales is associated with the livestock host, as well as antimicrobial usage.</title>
        <authorList>
            <person name="AbuOun M."/>
            <person name="Jones H."/>
            <person name="Stubberfield E."/>
            <person name="Gilson D."/>
            <person name="Shaw L.P."/>
            <person name="Hubbard A.T.M."/>
            <person name="Chau K.K."/>
            <person name="Sebra R."/>
            <person name="Peto T.E.A."/>
            <person name="Crook D.W."/>
            <person name="Read D.S."/>
            <person name="Gweon H.S."/>
            <person name="Walker A.S."/>
            <person name="Stoesser N."/>
            <person name="Smith R.P."/>
            <person name="Anjum M.F."/>
            <person name="On Behalf Of The Rehab Consortium."/>
        </authorList>
    </citation>
    <scope>NUCLEOTIDE SEQUENCE</scope>
    <source>
        <strain evidence="3">RHBSTW-00334</strain>
        <strain evidence="2">RHBSTW-00398</strain>
    </source>
</reference>
<reference evidence="4 5" key="1">
    <citation type="submission" date="2020-06" db="EMBL/GenBank/DDBJ databases">
        <title>REHAB project genomes.</title>
        <authorList>
            <person name="Shaw L.P."/>
        </authorList>
    </citation>
    <scope>NUCLEOTIDE SEQUENCE [LARGE SCALE GENOMIC DNA]</scope>
    <source>
        <strain evidence="1 6">RHBSTW-00116</strain>
        <strain evidence="5">RHBSTW-00334</strain>
        <strain evidence="4">RHBSTW-00398</strain>
    </source>
</reference>
<evidence type="ECO:0000313" key="4">
    <source>
        <dbReference type="Proteomes" id="UP000510650"/>
    </source>
</evidence>
<accession>A0A7D6ZS29</accession>
<gene>
    <name evidence="1" type="ORF">HV077_11755</name>
    <name evidence="3" type="ORF">HV164_14530</name>
    <name evidence="2" type="ORF">HV183_08590</name>
</gene>
<evidence type="ECO:0000313" key="3">
    <source>
        <dbReference type="EMBL" id="QLY37655.1"/>
    </source>
</evidence>
<dbReference type="Proteomes" id="UP000510650">
    <property type="component" value="Chromosome"/>
</dbReference>
<name>A0A7D6ZS29_CITFR</name>
<evidence type="ECO:0000313" key="6">
    <source>
        <dbReference type="Proteomes" id="UP000591803"/>
    </source>
</evidence>
<dbReference type="Proteomes" id="UP000591803">
    <property type="component" value="Unassembled WGS sequence"/>
</dbReference>
<dbReference type="EMBL" id="JABXRI010000001">
    <property type="protein sequence ID" value="MBA8063058.1"/>
    <property type="molecule type" value="Genomic_DNA"/>
</dbReference>
<dbReference type="RefSeq" id="WP_115258883.1">
    <property type="nucleotide sequence ID" value="NZ_CP038856.1"/>
</dbReference>
<evidence type="ECO:0000313" key="1">
    <source>
        <dbReference type="EMBL" id="MBA8063058.1"/>
    </source>
</evidence>
<evidence type="ECO:0000313" key="2">
    <source>
        <dbReference type="EMBL" id="QLO13499.1"/>
    </source>
</evidence>
<dbReference type="EMBL" id="CP056597">
    <property type="protein sequence ID" value="QLY37655.1"/>
    <property type="molecule type" value="Genomic_DNA"/>
</dbReference>
<sequence>MCTLANRILSIGIGVFSLFTVSVSAQQISAGGIIHFRGEIVEPPCEVSTQQQQIEMSCIRDGKMQSSRFNAQQVTLVPQNVKQIASANMHYLNEQKTLAILNIEYK</sequence>